<evidence type="ECO:0000256" key="2">
    <source>
        <dbReference type="ARBA" id="ARBA00023125"/>
    </source>
</evidence>
<comment type="caution">
    <text evidence="6">The sequence shown here is derived from an EMBL/GenBank/DDBJ whole genome shotgun (WGS) entry which is preliminary data.</text>
</comment>
<dbReference type="InterPro" id="IPR050109">
    <property type="entry name" value="HTH-type_TetR-like_transc_reg"/>
</dbReference>
<dbReference type="Pfam" id="PF00440">
    <property type="entry name" value="TetR_N"/>
    <property type="match status" value="1"/>
</dbReference>
<dbReference type="Gene3D" id="1.10.10.60">
    <property type="entry name" value="Homeodomain-like"/>
    <property type="match status" value="1"/>
</dbReference>
<feature type="domain" description="HTH tetR-type" evidence="5">
    <location>
        <begin position="13"/>
        <end position="73"/>
    </location>
</feature>
<keyword evidence="7" id="KW-1185">Reference proteome</keyword>
<dbReference type="Proteomes" id="UP000741013">
    <property type="component" value="Unassembled WGS sequence"/>
</dbReference>
<dbReference type="InterPro" id="IPR001647">
    <property type="entry name" value="HTH_TetR"/>
</dbReference>
<reference evidence="6 7" key="1">
    <citation type="submission" date="2021-03" db="EMBL/GenBank/DDBJ databases">
        <title>Sequencing the genomes of 1000 actinobacteria strains.</title>
        <authorList>
            <person name="Klenk H.-P."/>
        </authorList>
    </citation>
    <scope>NUCLEOTIDE SEQUENCE [LARGE SCALE GENOMIC DNA]</scope>
    <source>
        <strain evidence="6 7">DSM 45510</strain>
    </source>
</reference>
<dbReference type="EMBL" id="JAGGMS010000001">
    <property type="protein sequence ID" value="MBP2186330.1"/>
    <property type="molecule type" value="Genomic_DNA"/>
</dbReference>
<dbReference type="SUPFAM" id="SSF46689">
    <property type="entry name" value="Homeodomain-like"/>
    <property type="match status" value="1"/>
</dbReference>
<dbReference type="InterPro" id="IPR009057">
    <property type="entry name" value="Homeodomain-like_sf"/>
</dbReference>
<sequence length="206" mass="22475">MNQPMGLRERKKYATHRTLAATAVRLAAAHGLDQVTVEDIATEAGVSPRTFFNYFASKEDAVLIAYPDHEERTRQAIDRFLAAPATTPALEALIQAIRPDIENIEADREEWLARMSVIEANPALVSRVIASQAGTQQTMVAAIAERTGLDPEKDLYPGLLFGVVGHAMQAAVRRWHAFGGEEPLTELIDQAWAALAAGLPDPGTRH</sequence>
<evidence type="ECO:0000256" key="4">
    <source>
        <dbReference type="PROSITE-ProRule" id="PRU00335"/>
    </source>
</evidence>
<dbReference type="InterPro" id="IPR023772">
    <property type="entry name" value="DNA-bd_HTH_TetR-type_CS"/>
</dbReference>
<accession>A0ABS4Q3S0</accession>
<dbReference type="Pfam" id="PF17754">
    <property type="entry name" value="TetR_C_14"/>
    <property type="match status" value="1"/>
</dbReference>
<dbReference type="PROSITE" id="PS50977">
    <property type="entry name" value="HTH_TETR_2"/>
    <property type="match status" value="1"/>
</dbReference>
<keyword evidence="1" id="KW-0805">Transcription regulation</keyword>
<dbReference type="InterPro" id="IPR041347">
    <property type="entry name" value="MftR_C"/>
</dbReference>
<proteinExistence type="predicted"/>
<evidence type="ECO:0000259" key="5">
    <source>
        <dbReference type="PROSITE" id="PS50977"/>
    </source>
</evidence>
<evidence type="ECO:0000256" key="1">
    <source>
        <dbReference type="ARBA" id="ARBA00023015"/>
    </source>
</evidence>
<dbReference type="PANTHER" id="PTHR30055">
    <property type="entry name" value="HTH-TYPE TRANSCRIPTIONAL REGULATOR RUTR"/>
    <property type="match status" value="1"/>
</dbReference>
<keyword evidence="3" id="KW-0804">Transcription</keyword>
<dbReference type="Gene3D" id="1.10.357.10">
    <property type="entry name" value="Tetracycline Repressor, domain 2"/>
    <property type="match status" value="1"/>
</dbReference>
<evidence type="ECO:0000313" key="7">
    <source>
        <dbReference type="Proteomes" id="UP000741013"/>
    </source>
</evidence>
<feature type="DNA-binding region" description="H-T-H motif" evidence="4">
    <location>
        <begin position="36"/>
        <end position="55"/>
    </location>
</feature>
<evidence type="ECO:0000313" key="6">
    <source>
        <dbReference type="EMBL" id="MBP2186330.1"/>
    </source>
</evidence>
<dbReference type="PANTHER" id="PTHR30055:SF238">
    <property type="entry name" value="MYCOFACTOCIN BIOSYNTHESIS TRANSCRIPTIONAL REGULATOR MFTR-RELATED"/>
    <property type="match status" value="1"/>
</dbReference>
<dbReference type="PROSITE" id="PS01081">
    <property type="entry name" value="HTH_TETR_1"/>
    <property type="match status" value="1"/>
</dbReference>
<evidence type="ECO:0000256" key="3">
    <source>
        <dbReference type="ARBA" id="ARBA00023163"/>
    </source>
</evidence>
<gene>
    <name evidence="6" type="ORF">JOM49_007856</name>
</gene>
<organism evidence="6 7">
    <name type="scientific">Amycolatopsis magusensis</name>
    <dbReference type="NCBI Taxonomy" id="882444"/>
    <lineage>
        <taxon>Bacteria</taxon>
        <taxon>Bacillati</taxon>
        <taxon>Actinomycetota</taxon>
        <taxon>Actinomycetes</taxon>
        <taxon>Pseudonocardiales</taxon>
        <taxon>Pseudonocardiaceae</taxon>
        <taxon>Amycolatopsis</taxon>
    </lineage>
</organism>
<keyword evidence="2 4" id="KW-0238">DNA-binding</keyword>
<dbReference type="RefSeq" id="WP_245369619.1">
    <property type="nucleotide sequence ID" value="NZ_JAGGMS010000001.1"/>
</dbReference>
<protein>
    <submittedName>
        <fullName evidence="6">AcrR family transcriptional regulator</fullName>
    </submittedName>
</protein>
<name>A0ABS4Q3S0_9PSEU</name>